<dbReference type="AlphaFoldDB" id="A0AAP5LQW9"/>
<evidence type="ECO:0000313" key="1">
    <source>
        <dbReference type="EMBL" id="MDR6726125.1"/>
    </source>
</evidence>
<dbReference type="RefSeq" id="WP_310144025.1">
    <property type="nucleotide sequence ID" value="NZ_JAVDTR010000015.1"/>
</dbReference>
<gene>
    <name evidence="1" type="ORF">J2W91_004631</name>
</gene>
<comment type="caution">
    <text evidence="1">The sequence shown here is derived from an EMBL/GenBank/DDBJ whole genome shotgun (WGS) entry which is preliminary data.</text>
</comment>
<protein>
    <submittedName>
        <fullName evidence="1">Uncharacterized protein</fullName>
    </submittedName>
</protein>
<organism evidence="1 2">
    <name type="scientific">Paenibacillus amylolyticus</name>
    <dbReference type="NCBI Taxonomy" id="1451"/>
    <lineage>
        <taxon>Bacteria</taxon>
        <taxon>Bacillati</taxon>
        <taxon>Bacillota</taxon>
        <taxon>Bacilli</taxon>
        <taxon>Bacillales</taxon>
        <taxon>Paenibacillaceae</taxon>
        <taxon>Paenibacillus</taxon>
    </lineage>
</organism>
<dbReference type="EMBL" id="JAVDTR010000015">
    <property type="protein sequence ID" value="MDR6726125.1"/>
    <property type="molecule type" value="Genomic_DNA"/>
</dbReference>
<sequence>MIDLEVIVLREEHVPQYFINQVVDELGLQCEELYDKLKDGNIRDFLHDIISTELTPANLHDVRRVTFKELQKTKKRWLKSLQELSSISKVKNKRVEVIKELDLAKELIEMYGMEQFKKIYEVNTLEELNAKRVEEITNWANDKTSRLIDFRYIKDKTPLQIKKAIKSDTIITIADILIKNFDGNINKIIIDQPLLYTDHAAVNQGWSRMKLTDKSVLIDNKLHYISEYQPDENYSLLTLVNQEIINEDQILRAIDETDSKLFRAVLSMRDPKLFFEDRKIYVTIGDLVRRTQSSDNKSNYLSVKRRLTKLANVKFNVINDNETLVFGIFDRLHITEFGDGEMAEITIAEDIHQNYMMGQVIRAYSDKLIHFENRMSEHLIFPLQKERFLCYLRQKGYTAEFDYTYFIHKIQFKSKRKDINMAFIEECLNDFVNHGVTVESYVRKKDVFQITFLPVKPYEAEDLLGNQQINHFTNNPEQLTLPI</sequence>
<accession>A0AAP5LQW9</accession>
<evidence type="ECO:0000313" key="2">
    <source>
        <dbReference type="Proteomes" id="UP001254832"/>
    </source>
</evidence>
<reference evidence="1" key="1">
    <citation type="submission" date="2023-07" db="EMBL/GenBank/DDBJ databases">
        <title>Sorghum-associated microbial communities from plants grown in Nebraska, USA.</title>
        <authorList>
            <person name="Schachtman D."/>
        </authorList>
    </citation>
    <scope>NUCLEOTIDE SEQUENCE</scope>
    <source>
        <strain evidence="1">BE80</strain>
    </source>
</reference>
<dbReference type="Proteomes" id="UP001254832">
    <property type="component" value="Unassembled WGS sequence"/>
</dbReference>
<proteinExistence type="predicted"/>
<name>A0AAP5LQW9_PAEAM</name>